<dbReference type="InterPro" id="IPR027417">
    <property type="entry name" value="P-loop_NTPase"/>
</dbReference>
<evidence type="ECO:0000256" key="4">
    <source>
        <dbReference type="ARBA" id="ARBA00022679"/>
    </source>
</evidence>
<dbReference type="Pfam" id="PF24419">
    <property type="entry name" value="Cupin_NOL9"/>
    <property type="match status" value="1"/>
</dbReference>
<feature type="compositionally biased region" description="Polar residues" evidence="10">
    <location>
        <begin position="11"/>
        <end position="26"/>
    </location>
</feature>
<feature type="compositionally biased region" description="Basic and acidic residues" evidence="10">
    <location>
        <begin position="213"/>
        <end position="225"/>
    </location>
</feature>
<evidence type="ECO:0000256" key="9">
    <source>
        <dbReference type="ARBA" id="ARBA00071212"/>
    </source>
</evidence>
<dbReference type="InterPro" id="IPR057573">
    <property type="entry name" value="NOL9_N"/>
</dbReference>
<evidence type="ECO:0000256" key="6">
    <source>
        <dbReference type="ARBA" id="ARBA00022777"/>
    </source>
</evidence>
<feature type="compositionally biased region" description="Basic residues" evidence="10">
    <location>
        <begin position="1"/>
        <end position="10"/>
    </location>
</feature>
<dbReference type="VEuPathDB" id="VectorBase:AFUN000676"/>
<dbReference type="GO" id="GO:0051731">
    <property type="term" value="F:polynucleotide 5'-hydroxyl-kinase activity"/>
    <property type="evidence" value="ECO:0007669"/>
    <property type="project" value="InterPro"/>
</dbReference>
<feature type="compositionally biased region" description="Low complexity" evidence="10">
    <location>
        <begin position="104"/>
        <end position="113"/>
    </location>
</feature>
<evidence type="ECO:0000256" key="10">
    <source>
        <dbReference type="SAM" id="MobiDB-lite"/>
    </source>
</evidence>
<dbReference type="InterPro" id="IPR057570">
    <property type="entry name" value="NOL9_C"/>
</dbReference>
<keyword evidence="7" id="KW-0067">ATP-binding</keyword>
<sequence>MGKKKQHKQNHNSANGVTKSLQTDDATTNKRAKKRSVQYPTDVERTSNGKNVSAAKRPKKASKQTTTEAGWVVESGDCQLSKEGNTEFANIKSDKANNGDSKKAASSKLSPKLQTVTFKRKADAVDDNNSDTSEWTTDEEYGSSFDEIENGNATVDEYDDEDDASFDSSTFSSYDSMNSDAEEDSFESASFESASFDEDEDQSLDSSSSSDSNYRKYIYEQKEYDSDGDEDYGLTNPDDTIHVPFGSAVMHELPDDMMVQFDESITHGQIIELPLIDDNVSEKVDEPTEVKQVEKVEEDKKLDDKALDDVENEEASGSIIDNGLKKVDEPTEIKQVEKVEEGKKLDDVESEKLGTKKKKSIIKPKPTKASDTSYTFYDAVDLRMSIVVLKAPIYVYGHLSVQVLCGKVEILGYTLDTAEKRTLYASEGYNAINITPVPSPATYRKGALGNICQKLRPHFYESDIAALVKQFDPAKGALVLLRADTFNASDTVPLVCKLLSDFNLFPTAASLDQTSPFSRTETLLEISLFQPAVTDVPLFKANPAWDTVQLKPDSRLMVVGGKGAGKSTLCQYLINRHIKHFGRILLVDLDIGQPLLSLPETISVSVVQEAILGVGCFANVQPEKCLFFGSLNVVTSPILYVQNVRSLAQYCTEHPELSGMPWIINTMGYVAGFGEELTTAIIRLLQPTDLIQLTFPKQSKKNTVFIKAQNYANQLKAELVNEFRFNILYEEVQLKSNPVNYRFHTFDVTYEPCKASFIPPQRRTILIMAQLVKILGDSDESFANVKPHMANVNDLQILITRDEHRPSKEMLLHALNASLVYLCEKDETGQYNCFGVGIVRSVDDKENVYLLHSLSPEQLARTNVLALCNTSLPSQVYLQPSPNIEGTIPYLHNMTKTSQ</sequence>
<keyword evidence="5" id="KW-0547">Nucleotide-binding</keyword>
<accession>A0A182R3D5</accession>
<evidence type="ECO:0000256" key="7">
    <source>
        <dbReference type="ARBA" id="ARBA00022840"/>
    </source>
</evidence>
<organism evidence="14">
    <name type="scientific">Anopheles funestus</name>
    <name type="common">African malaria mosquito</name>
    <dbReference type="NCBI Taxonomy" id="62324"/>
    <lineage>
        <taxon>Eukaryota</taxon>
        <taxon>Metazoa</taxon>
        <taxon>Ecdysozoa</taxon>
        <taxon>Arthropoda</taxon>
        <taxon>Hexapoda</taxon>
        <taxon>Insecta</taxon>
        <taxon>Pterygota</taxon>
        <taxon>Neoptera</taxon>
        <taxon>Endopterygota</taxon>
        <taxon>Diptera</taxon>
        <taxon>Nematocera</taxon>
        <taxon>Culicoidea</taxon>
        <taxon>Culicidae</taxon>
        <taxon>Anophelinae</taxon>
        <taxon>Anopheles</taxon>
    </lineage>
</organism>
<feature type="compositionally biased region" description="Acidic residues" evidence="10">
    <location>
        <begin position="136"/>
        <end position="149"/>
    </location>
</feature>
<dbReference type="GO" id="GO:0005730">
    <property type="term" value="C:nucleolus"/>
    <property type="evidence" value="ECO:0007669"/>
    <property type="project" value="UniProtKB-SubCell"/>
</dbReference>
<evidence type="ECO:0000259" key="13">
    <source>
        <dbReference type="Pfam" id="PF25467"/>
    </source>
</evidence>
<evidence type="ECO:0000313" key="14">
    <source>
        <dbReference type="EnsemblMetazoa" id="AFUN000676-PA"/>
    </source>
</evidence>
<dbReference type="SUPFAM" id="SSF52540">
    <property type="entry name" value="P-loop containing nucleoside triphosphate hydrolases"/>
    <property type="match status" value="1"/>
</dbReference>
<reference evidence="14" key="1">
    <citation type="submission" date="2020-05" db="UniProtKB">
        <authorList>
            <consortium name="EnsemblMetazoa"/>
        </authorList>
    </citation>
    <scope>IDENTIFICATION</scope>
    <source>
        <strain evidence="14">FUMOZ</strain>
    </source>
</reference>
<feature type="domain" description="NOL9 N-terminal" evidence="12">
    <location>
        <begin position="374"/>
        <end position="528"/>
    </location>
</feature>
<feature type="compositionally biased region" description="Low complexity" evidence="10">
    <location>
        <begin position="166"/>
        <end position="179"/>
    </location>
</feature>
<feature type="domain" description="NOL9 C-terminal" evidence="13">
    <location>
        <begin position="784"/>
        <end position="873"/>
    </location>
</feature>
<dbReference type="InterPro" id="IPR045116">
    <property type="entry name" value="Clp1/Grc3"/>
</dbReference>
<dbReference type="InterPro" id="IPR032319">
    <property type="entry name" value="CLP1_P"/>
</dbReference>
<dbReference type="PANTHER" id="PTHR12755">
    <property type="entry name" value="CLEAVAGE/POLYADENYLATION FACTOR IA SUBUNIT CLP1P"/>
    <property type="match status" value="1"/>
</dbReference>
<evidence type="ECO:0000256" key="2">
    <source>
        <dbReference type="ARBA" id="ARBA00011003"/>
    </source>
</evidence>
<dbReference type="Gene3D" id="3.40.50.300">
    <property type="entry name" value="P-loop containing nucleotide triphosphate hydrolases"/>
    <property type="match status" value="1"/>
</dbReference>
<keyword evidence="3" id="KW-0698">rRNA processing</keyword>
<feature type="compositionally biased region" description="Basic and acidic residues" evidence="10">
    <location>
        <begin position="92"/>
        <end position="103"/>
    </location>
</feature>
<dbReference type="AlphaFoldDB" id="A0A182R3D5"/>
<proteinExistence type="inferred from homology"/>
<dbReference type="PANTHER" id="PTHR12755:SF3">
    <property type="entry name" value="POLYNUCLEOTIDE 5'-HYDROXYL-KINASE NOL9"/>
    <property type="match status" value="1"/>
</dbReference>
<dbReference type="STRING" id="62324.A0A182R3D5"/>
<dbReference type="VEuPathDB" id="VectorBase:AFUN2_004373"/>
<feature type="compositionally biased region" description="Acidic residues" evidence="10">
    <location>
        <begin position="156"/>
        <end position="165"/>
    </location>
</feature>
<keyword evidence="6" id="KW-0418">Kinase</keyword>
<dbReference type="GO" id="GO:0000448">
    <property type="term" value="P:cleavage in ITS2 between 5.8S rRNA and LSU-rRNA of tricistronic rRNA transcript (SSU-rRNA, 5.8S rRNA, LSU-rRNA)"/>
    <property type="evidence" value="ECO:0007669"/>
    <property type="project" value="TreeGrafter"/>
</dbReference>
<comment type="similarity">
    <text evidence="2">Belongs to the Clp1 family. NOL9/GRC3 subfamily.</text>
</comment>
<evidence type="ECO:0000259" key="11">
    <source>
        <dbReference type="Pfam" id="PF16575"/>
    </source>
</evidence>
<evidence type="ECO:0000256" key="5">
    <source>
        <dbReference type="ARBA" id="ARBA00022741"/>
    </source>
</evidence>
<evidence type="ECO:0000256" key="3">
    <source>
        <dbReference type="ARBA" id="ARBA00022552"/>
    </source>
</evidence>
<dbReference type="Pfam" id="PF16575">
    <property type="entry name" value="CLP1_P"/>
    <property type="match status" value="1"/>
</dbReference>
<keyword evidence="8" id="KW-0539">Nucleus</keyword>
<name>A0A182R3D5_ANOFN</name>
<dbReference type="Pfam" id="PF25467">
    <property type="entry name" value="NOL9_C"/>
    <property type="match status" value="1"/>
</dbReference>
<dbReference type="GO" id="GO:0005524">
    <property type="term" value="F:ATP binding"/>
    <property type="evidence" value="ECO:0007669"/>
    <property type="project" value="UniProtKB-KW"/>
</dbReference>
<protein>
    <recommendedName>
        <fullName evidence="9">Polynucleotide 5'-hydroxyl-kinase NOL9</fullName>
    </recommendedName>
</protein>
<dbReference type="EnsemblMetazoa" id="AFUN000676-RA">
    <property type="protein sequence ID" value="AFUN000676-PA"/>
    <property type="gene ID" value="AFUN000676"/>
</dbReference>
<feature type="region of interest" description="Disordered" evidence="10">
    <location>
        <begin position="1"/>
        <end position="233"/>
    </location>
</feature>
<evidence type="ECO:0000259" key="12">
    <source>
        <dbReference type="Pfam" id="PF24419"/>
    </source>
</evidence>
<evidence type="ECO:0000256" key="8">
    <source>
        <dbReference type="ARBA" id="ARBA00023242"/>
    </source>
</evidence>
<evidence type="ECO:0000256" key="1">
    <source>
        <dbReference type="ARBA" id="ARBA00004604"/>
    </source>
</evidence>
<feature type="domain" description="Clp1 P-loop" evidence="11">
    <location>
        <begin position="560"/>
        <end position="695"/>
    </location>
</feature>
<comment type="subcellular location">
    <subcellularLocation>
        <location evidence="1">Nucleus</location>
        <location evidence="1">Nucleolus</location>
    </subcellularLocation>
</comment>
<keyword evidence="4" id="KW-0808">Transferase</keyword>